<feature type="transmembrane region" description="Helical" evidence="1">
    <location>
        <begin position="217"/>
        <end position="236"/>
    </location>
</feature>
<feature type="transmembrane region" description="Helical" evidence="1">
    <location>
        <begin position="24"/>
        <end position="42"/>
    </location>
</feature>
<feature type="transmembrane region" description="Helical" evidence="1">
    <location>
        <begin position="174"/>
        <end position="196"/>
    </location>
</feature>
<keyword evidence="1" id="KW-0812">Transmembrane</keyword>
<feature type="transmembrane region" description="Helical" evidence="1">
    <location>
        <begin position="127"/>
        <end position="147"/>
    </location>
</feature>
<feature type="transmembrane region" description="Helical" evidence="1">
    <location>
        <begin position="93"/>
        <end position="115"/>
    </location>
</feature>
<reference evidence="3" key="1">
    <citation type="journal article" date="2019" name="Environ. Microbiol.">
        <title>Fungal ecological strategies reflected in gene transcription - a case study of two litter decomposers.</title>
        <authorList>
            <person name="Barbi F."/>
            <person name="Kohler A."/>
            <person name="Barry K."/>
            <person name="Baskaran P."/>
            <person name="Daum C."/>
            <person name="Fauchery L."/>
            <person name="Ihrmark K."/>
            <person name="Kuo A."/>
            <person name="LaButti K."/>
            <person name="Lipzen A."/>
            <person name="Morin E."/>
            <person name="Grigoriev I.V."/>
            <person name="Henrissat B."/>
            <person name="Lindahl B."/>
            <person name="Martin F."/>
        </authorList>
    </citation>
    <scope>NUCLEOTIDE SEQUENCE</scope>
    <source>
        <strain evidence="3">JB14</strain>
    </source>
</reference>
<evidence type="ECO:0000313" key="3">
    <source>
        <dbReference type="EMBL" id="KAE9391074.1"/>
    </source>
</evidence>
<keyword evidence="1" id="KW-0472">Membrane</keyword>
<evidence type="ECO:0000259" key="2">
    <source>
        <dbReference type="Pfam" id="PF20151"/>
    </source>
</evidence>
<accession>A0A6A4H141</accession>
<dbReference type="InterPro" id="IPR045340">
    <property type="entry name" value="DUF6533"/>
</dbReference>
<dbReference type="OrthoDB" id="3349377at2759"/>
<dbReference type="EMBL" id="ML769637">
    <property type="protein sequence ID" value="KAE9391074.1"/>
    <property type="molecule type" value="Genomic_DNA"/>
</dbReference>
<gene>
    <name evidence="3" type="ORF">BT96DRAFT_925523</name>
</gene>
<feature type="transmembrane region" description="Helical" evidence="1">
    <location>
        <begin position="242"/>
        <end position="263"/>
    </location>
</feature>
<sequence length="314" mass="34965">MSSSSTIPFVGVEKTLLHMQWGGYVQFAASTLVFWSYFITFENELELIWRRPKNGVTVLFLVNRYLAMIAQIVTTYTQVSPNVTYEFCKFAIAYWQIGTSILQLVISNGIVWLCVCALYQNNKKVRWPLLGLMAVCVLAGTAVVGVVGSHSKGASELIPGIQRCTVYTQIHNLWLFWIPILVYETTTLTLVLHLFIRYLRNRKQGASHLLELLLKDMLLYLVVIFVAFVSDAVLFANPDPTLSGILDPPTVVLLSILGNRMLFNLRAENKRAAAGMVYQSGDLENRDGGHSHVGAGRTTGIGLESMRFASVAVP</sequence>
<protein>
    <recommendedName>
        <fullName evidence="2">DUF6533 domain-containing protein</fullName>
    </recommendedName>
</protein>
<organism evidence="3 4">
    <name type="scientific">Gymnopus androsaceus JB14</name>
    <dbReference type="NCBI Taxonomy" id="1447944"/>
    <lineage>
        <taxon>Eukaryota</taxon>
        <taxon>Fungi</taxon>
        <taxon>Dikarya</taxon>
        <taxon>Basidiomycota</taxon>
        <taxon>Agaricomycotina</taxon>
        <taxon>Agaricomycetes</taxon>
        <taxon>Agaricomycetidae</taxon>
        <taxon>Agaricales</taxon>
        <taxon>Marasmiineae</taxon>
        <taxon>Omphalotaceae</taxon>
        <taxon>Gymnopus</taxon>
    </lineage>
</organism>
<evidence type="ECO:0000313" key="4">
    <source>
        <dbReference type="Proteomes" id="UP000799118"/>
    </source>
</evidence>
<dbReference type="Pfam" id="PF20151">
    <property type="entry name" value="DUF6533"/>
    <property type="match status" value="1"/>
</dbReference>
<proteinExistence type="predicted"/>
<keyword evidence="4" id="KW-1185">Reference proteome</keyword>
<evidence type="ECO:0000256" key="1">
    <source>
        <dbReference type="SAM" id="Phobius"/>
    </source>
</evidence>
<keyword evidence="1" id="KW-1133">Transmembrane helix</keyword>
<feature type="domain" description="DUF6533" evidence="2">
    <location>
        <begin position="24"/>
        <end position="69"/>
    </location>
</feature>
<feature type="transmembrane region" description="Helical" evidence="1">
    <location>
        <begin position="54"/>
        <end position="73"/>
    </location>
</feature>
<name>A0A6A4H141_9AGAR</name>
<dbReference type="Proteomes" id="UP000799118">
    <property type="component" value="Unassembled WGS sequence"/>
</dbReference>
<dbReference type="AlphaFoldDB" id="A0A6A4H141"/>